<dbReference type="InterPro" id="IPR036047">
    <property type="entry name" value="F-box-like_dom_sf"/>
</dbReference>
<dbReference type="Pfam" id="PF04300">
    <property type="entry name" value="FBA"/>
    <property type="match status" value="2"/>
</dbReference>
<keyword evidence="4" id="KW-1185">Reference proteome</keyword>
<reference evidence="3" key="3">
    <citation type="submission" date="2019-04" db="EMBL/GenBank/DDBJ databases">
        <authorList>
            <person name="Howe K."/>
            <person name="Paulini M."/>
            <person name="Williams G."/>
        </authorList>
    </citation>
    <scope>NUCLEOTIDE SEQUENCE [LARGE SCALE GENOMIC DNA]</scope>
    <source>
        <strain evidence="3">FR3</strain>
    </source>
</reference>
<dbReference type="FunCoup" id="A0A0J9Y0E6">
    <property type="interactions" value="16"/>
</dbReference>
<dbReference type="SMART" id="SM01198">
    <property type="entry name" value="FBA"/>
    <property type="match status" value="1"/>
</dbReference>
<evidence type="ECO:0000313" key="5">
    <source>
        <dbReference type="WBParaSite" id="Bm2191.1"/>
    </source>
</evidence>
<dbReference type="SUPFAM" id="SSF49785">
    <property type="entry name" value="Galactose-binding domain-like"/>
    <property type="match status" value="1"/>
</dbReference>
<dbReference type="AlphaFoldDB" id="A0A0J9Y0E6"/>
<dbReference type="InterPro" id="IPR039752">
    <property type="entry name" value="F-box_only"/>
</dbReference>
<evidence type="ECO:0000313" key="3">
    <source>
        <dbReference type="EMBL" id="VIO99103.1"/>
    </source>
</evidence>
<dbReference type="GO" id="GO:0006516">
    <property type="term" value="P:glycoprotein catabolic process"/>
    <property type="evidence" value="ECO:0007669"/>
    <property type="project" value="TreeGrafter"/>
</dbReference>
<dbReference type="PANTHER" id="PTHR12125">
    <property type="entry name" value="F-BOX ONLY PROTEIN 6-LIKE PROTEIN"/>
    <property type="match status" value="1"/>
</dbReference>
<reference evidence="5" key="4">
    <citation type="submission" date="2019-12" db="UniProtKB">
        <authorList>
            <consortium name="WormBaseParasite"/>
        </authorList>
    </citation>
    <scope>IDENTIFICATION</scope>
</reference>
<evidence type="ECO:0000313" key="4">
    <source>
        <dbReference type="Proteomes" id="UP000006672"/>
    </source>
</evidence>
<name>A0A0J9Y0E6_BRUMA</name>
<dbReference type="GO" id="GO:0031146">
    <property type="term" value="P:SCF-dependent proteasomal ubiquitin-dependent protein catabolic process"/>
    <property type="evidence" value="ECO:0007669"/>
    <property type="project" value="TreeGrafter"/>
</dbReference>
<dbReference type="GO" id="GO:0005737">
    <property type="term" value="C:cytoplasm"/>
    <property type="evidence" value="ECO:0007669"/>
    <property type="project" value="TreeGrafter"/>
</dbReference>
<organism evidence="2">
    <name type="scientific">Brugia malayi</name>
    <name type="common">Filarial nematode worm</name>
    <dbReference type="NCBI Taxonomy" id="6279"/>
    <lineage>
        <taxon>Eukaryota</taxon>
        <taxon>Metazoa</taxon>
        <taxon>Ecdysozoa</taxon>
        <taxon>Nematoda</taxon>
        <taxon>Chromadorea</taxon>
        <taxon>Rhabditida</taxon>
        <taxon>Spirurina</taxon>
        <taxon>Spiruromorpha</taxon>
        <taxon>Filarioidea</taxon>
        <taxon>Onchocercidae</taxon>
        <taxon>Brugia</taxon>
    </lineage>
</organism>
<feature type="domain" description="FBA" evidence="1">
    <location>
        <begin position="97"/>
        <end position="309"/>
    </location>
</feature>
<dbReference type="WBParaSite" id="Bm2191.1">
    <property type="protein sequence ID" value="Bm2191.1"/>
    <property type="gene ID" value="WBGene00222452"/>
</dbReference>
<accession>A0A4E9FWU5</accession>
<dbReference type="CTD" id="6100716"/>
<dbReference type="EMBL" id="CAAKNF010000195">
    <property type="protein sequence ID" value="VIO99103.1"/>
    <property type="molecule type" value="Genomic_DNA"/>
</dbReference>
<dbReference type="OrthoDB" id="1107553at2759"/>
<dbReference type="Gene3D" id="2.60.120.260">
    <property type="entry name" value="Galactose-binding domain-like"/>
    <property type="match status" value="1"/>
</dbReference>
<accession>A0A0J9Y0E6</accession>
<dbReference type="SUPFAM" id="SSF81383">
    <property type="entry name" value="F-box domain"/>
    <property type="match status" value="1"/>
</dbReference>
<dbReference type="STRING" id="6279.A0A0J9Y0E6"/>
<evidence type="ECO:0000259" key="1">
    <source>
        <dbReference type="PROSITE" id="PS51114"/>
    </source>
</evidence>
<reference evidence="2 4" key="1">
    <citation type="journal article" date="2007" name="Science">
        <title>Draft genome of the filarial nematode parasite Brugia malayi.</title>
        <authorList>
            <person name="Ghedin E."/>
            <person name="Wang S."/>
            <person name="Spiro D."/>
            <person name="Caler E."/>
            <person name="Zhao Q."/>
            <person name="Crabtree J."/>
            <person name="Allen J.E."/>
            <person name="Delcher A.L."/>
            <person name="Guiliano D.B."/>
            <person name="Miranda-Saavedra D."/>
            <person name="Angiuoli S.V."/>
            <person name="Creasy T."/>
            <person name="Amedeo P."/>
            <person name="Haas B."/>
            <person name="El-Sayed N.M."/>
            <person name="Wortman J.R."/>
            <person name="Feldblyum T."/>
            <person name="Tallon L."/>
            <person name="Schatz M."/>
            <person name="Shumway M."/>
            <person name="Koo H."/>
            <person name="Salzberg S.L."/>
            <person name="Schobel S."/>
            <person name="Pertea M."/>
            <person name="Pop M."/>
            <person name="White O."/>
            <person name="Barton G.J."/>
            <person name="Carlow C.K."/>
            <person name="Crawford M.J."/>
            <person name="Daub J."/>
            <person name="Dimmic M.W."/>
            <person name="Estes C.F."/>
            <person name="Foster J.M."/>
            <person name="Ganatra M."/>
            <person name="Gregory W.F."/>
            <person name="Johnson N.M."/>
            <person name="Jin J."/>
            <person name="Komuniecki R."/>
            <person name="Korf I."/>
            <person name="Kumar S."/>
            <person name="Laney S."/>
            <person name="Li B.W."/>
            <person name="Li W."/>
            <person name="Lindblom T.H."/>
            <person name="Lustigman S."/>
            <person name="Ma D."/>
            <person name="Maina C.V."/>
            <person name="Martin D.M."/>
            <person name="McCarter J.P."/>
            <person name="McReynolds L."/>
            <person name="Mitreva M."/>
            <person name="Nutman T.B."/>
            <person name="Parkinson J."/>
            <person name="Peregrin-Alvarez J.M."/>
            <person name="Poole C."/>
            <person name="Ren Q."/>
            <person name="Saunders L."/>
            <person name="Sluder A.E."/>
            <person name="Smith K."/>
            <person name="Stanke M."/>
            <person name="Unnasch T.R."/>
            <person name="Ware J."/>
            <person name="Wei A.D."/>
            <person name="Weil G."/>
            <person name="Williams D.J."/>
            <person name="Zhang Y."/>
            <person name="Williams S.A."/>
            <person name="Fraser-Liggett C."/>
            <person name="Slatko B."/>
            <person name="Blaxter M.L."/>
            <person name="Scott A.L."/>
        </authorList>
    </citation>
    <scope>NUCLEOTIDE SEQUENCE</scope>
    <source>
        <strain evidence="2 4">FR3</strain>
    </source>
</reference>
<dbReference type="PANTHER" id="PTHR12125:SF5">
    <property type="entry name" value="F-BOX DOMAIN-CONTAINING PROTEIN"/>
    <property type="match status" value="1"/>
</dbReference>
<dbReference type="GO" id="GO:0061630">
    <property type="term" value="F:ubiquitin protein ligase activity"/>
    <property type="evidence" value="ECO:0007669"/>
    <property type="project" value="TreeGrafter"/>
</dbReference>
<reference evidence="2" key="2">
    <citation type="submission" date="2012-12" db="EMBL/GenBank/DDBJ databases">
        <authorList>
            <person name="Gao Y.W."/>
            <person name="Fan S.T."/>
            <person name="Sun H.T."/>
            <person name="Wang Z."/>
            <person name="Gao X.L."/>
            <person name="Li Y.G."/>
            <person name="Wang T.C."/>
            <person name="Zhang K."/>
            <person name="Xu W.W."/>
            <person name="Yu Z.J."/>
            <person name="Xia X.Z."/>
        </authorList>
    </citation>
    <scope>NUCLEOTIDE SEQUENCE</scope>
    <source>
        <strain evidence="2">FR3</strain>
    </source>
</reference>
<dbReference type="OMA" id="NTRPDIE"/>
<dbReference type="InterPro" id="IPR008979">
    <property type="entry name" value="Galactose-bd-like_sf"/>
</dbReference>
<dbReference type="InterPro" id="IPR007397">
    <property type="entry name" value="F-box-assoc_dom"/>
</dbReference>
<dbReference type="GO" id="GO:0036503">
    <property type="term" value="P:ERAD pathway"/>
    <property type="evidence" value="ECO:0007669"/>
    <property type="project" value="TreeGrafter"/>
</dbReference>
<dbReference type="EMBL" id="LN857005">
    <property type="protein sequence ID" value="CDP98986.1"/>
    <property type="molecule type" value="Genomic_DNA"/>
</dbReference>
<proteinExistence type="predicted"/>
<gene>
    <name evidence="2 3 5" type="ORF">Bm2191</name>
    <name evidence="3" type="ORF">BM_BM2191</name>
    <name evidence="2" type="ORF">BM_Bm2191</name>
</gene>
<protein>
    <submittedName>
        <fullName evidence="2">Bm2191, isoform a</fullName>
    </submittedName>
    <submittedName>
        <fullName evidence="3 5">F-box only protein 26, putative</fullName>
    </submittedName>
</protein>
<dbReference type="GeneID" id="6100716"/>
<sequence length="318" mass="36738">METVTWSSRSENDEEIDEEGKSDIYLHGVPIPPQILAEILVRVDGRRDVGYICPLVCRRWYNVLSAPGFWISYMIYRSMDLPPSFLRNEPSLNVKKVSLQQAFGRNLISNPSGDDGYQNWEIYEDGGDEFEIEKPPVGCIALEEIPVAFVTSYDWCSKFQIIDLWKEGIERAFLDEFCPPITVSEYHTGRFDCASIYLLEVQLLPDGSIPLPHRTMPGFLLYTRHPRLPQQHDRLQHGLPQDDETTDTSITRIRMLDVLEIEWQKIEHTFSNYPKGIRYVLFRHSGKDQQFWAGHYGSKMAKASVTVNYGNGKRRSIL</sequence>
<dbReference type="Gene3D" id="1.20.1280.50">
    <property type="match status" value="1"/>
</dbReference>
<dbReference type="Proteomes" id="UP000006672">
    <property type="component" value="Unassembled WGS sequence"/>
</dbReference>
<dbReference type="GO" id="GO:0019005">
    <property type="term" value="C:SCF ubiquitin ligase complex"/>
    <property type="evidence" value="ECO:0007669"/>
    <property type="project" value="TreeGrafter"/>
</dbReference>
<dbReference type="RefSeq" id="XP_042938197.1">
    <property type="nucleotide sequence ID" value="XM_043082263.1"/>
</dbReference>
<evidence type="ECO:0000313" key="2">
    <source>
        <dbReference type="EMBL" id="CDP98986.1"/>
    </source>
</evidence>
<dbReference type="PROSITE" id="PS51114">
    <property type="entry name" value="FBA"/>
    <property type="match status" value="1"/>
</dbReference>